<dbReference type="Gene3D" id="1.20.1070.10">
    <property type="entry name" value="Rhodopsin 7-helix transmembrane proteins"/>
    <property type="match status" value="1"/>
</dbReference>
<evidence type="ECO:0000256" key="5">
    <source>
        <dbReference type="SAM" id="Phobius"/>
    </source>
</evidence>
<name>A0A8B6GQN5_MYTGA</name>
<dbReference type="PROSITE" id="PS50262">
    <property type="entry name" value="G_PROTEIN_RECEP_F1_2"/>
    <property type="match status" value="1"/>
</dbReference>
<evidence type="ECO:0000256" key="3">
    <source>
        <dbReference type="ARBA" id="ARBA00022989"/>
    </source>
</evidence>
<dbReference type="GO" id="GO:0016020">
    <property type="term" value="C:membrane"/>
    <property type="evidence" value="ECO:0007669"/>
    <property type="project" value="UniProtKB-SubCell"/>
</dbReference>
<feature type="transmembrane region" description="Helical" evidence="5">
    <location>
        <begin position="301"/>
        <end position="325"/>
    </location>
</feature>
<feature type="transmembrane region" description="Helical" evidence="5">
    <location>
        <begin position="109"/>
        <end position="127"/>
    </location>
</feature>
<dbReference type="PANTHER" id="PTHR46641">
    <property type="entry name" value="FMRFAMIDE RECEPTOR-RELATED"/>
    <property type="match status" value="1"/>
</dbReference>
<gene>
    <name evidence="7" type="ORF">MGAL_10B027529</name>
</gene>
<keyword evidence="2 5" id="KW-0812">Transmembrane</keyword>
<keyword evidence="7" id="KW-0675">Receptor</keyword>
<feature type="domain" description="G-protein coupled receptors family 1 profile" evidence="6">
    <location>
        <begin position="48"/>
        <end position="360"/>
    </location>
</feature>
<dbReference type="InterPro" id="IPR052954">
    <property type="entry name" value="GPCR-Ligand_Int"/>
</dbReference>
<dbReference type="Pfam" id="PF10324">
    <property type="entry name" value="7TM_GPCR_Srw"/>
    <property type="match status" value="1"/>
</dbReference>
<dbReference type="InterPro" id="IPR000276">
    <property type="entry name" value="GPCR_Rhodpsn"/>
</dbReference>
<keyword evidence="8" id="KW-1185">Reference proteome</keyword>
<dbReference type="EMBL" id="UYJE01008804">
    <property type="protein sequence ID" value="VDI67466.1"/>
    <property type="molecule type" value="Genomic_DNA"/>
</dbReference>
<protein>
    <submittedName>
        <fullName evidence="7">Growth hormone secretagogue receptor</fullName>
    </submittedName>
</protein>
<organism evidence="7 8">
    <name type="scientific">Mytilus galloprovincialis</name>
    <name type="common">Mediterranean mussel</name>
    <dbReference type="NCBI Taxonomy" id="29158"/>
    <lineage>
        <taxon>Eukaryota</taxon>
        <taxon>Metazoa</taxon>
        <taxon>Spiralia</taxon>
        <taxon>Lophotrochozoa</taxon>
        <taxon>Mollusca</taxon>
        <taxon>Bivalvia</taxon>
        <taxon>Autobranchia</taxon>
        <taxon>Pteriomorphia</taxon>
        <taxon>Mytilida</taxon>
        <taxon>Mytiloidea</taxon>
        <taxon>Mytilidae</taxon>
        <taxon>Mytilinae</taxon>
        <taxon>Mytilus</taxon>
    </lineage>
</organism>
<proteinExistence type="predicted"/>
<dbReference type="OrthoDB" id="10011262at2759"/>
<keyword evidence="4 5" id="KW-0472">Membrane</keyword>
<feature type="transmembrane region" description="Helical" evidence="5">
    <location>
        <begin position="148"/>
        <end position="168"/>
    </location>
</feature>
<evidence type="ECO:0000259" key="6">
    <source>
        <dbReference type="PROSITE" id="PS50262"/>
    </source>
</evidence>
<keyword evidence="3 5" id="KW-1133">Transmembrane helix</keyword>
<evidence type="ECO:0000256" key="1">
    <source>
        <dbReference type="ARBA" id="ARBA00004370"/>
    </source>
</evidence>
<dbReference type="InterPro" id="IPR017452">
    <property type="entry name" value="GPCR_Rhodpsn_7TM"/>
</dbReference>
<feature type="transmembrane region" description="Helical" evidence="5">
    <location>
        <begin position="36"/>
        <end position="56"/>
    </location>
</feature>
<dbReference type="SUPFAM" id="SSF81321">
    <property type="entry name" value="Family A G protein-coupled receptor-like"/>
    <property type="match status" value="1"/>
</dbReference>
<dbReference type="Pfam" id="PF00001">
    <property type="entry name" value="7tm_1"/>
    <property type="match status" value="1"/>
</dbReference>
<dbReference type="AlphaFoldDB" id="A0A8B6GQN5"/>
<dbReference type="CDD" id="cd14978">
    <property type="entry name" value="7tmA_FMRFamide_R-like"/>
    <property type="match status" value="1"/>
</dbReference>
<dbReference type="Proteomes" id="UP000596742">
    <property type="component" value="Unassembled WGS sequence"/>
</dbReference>
<dbReference type="PANTHER" id="PTHR46641:SF22">
    <property type="entry name" value="PROCTOLIN RECEPTOR, ISOFORM A"/>
    <property type="match status" value="1"/>
</dbReference>
<comment type="caution">
    <text evidence="7">The sequence shown here is derived from an EMBL/GenBank/DDBJ whole genome shotgun (WGS) entry which is preliminary data.</text>
</comment>
<dbReference type="GO" id="GO:0008528">
    <property type="term" value="F:G protein-coupled peptide receptor activity"/>
    <property type="evidence" value="ECO:0007669"/>
    <property type="project" value="InterPro"/>
</dbReference>
<comment type="subcellular location">
    <subcellularLocation>
        <location evidence="1">Membrane</location>
    </subcellularLocation>
</comment>
<evidence type="ECO:0000313" key="8">
    <source>
        <dbReference type="Proteomes" id="UP000596742"/>
    </source>
</evidence>
<feature type="transmembrane region" description="Helical" evidence="5">
    <location>
        <begin position="337"/>
        <end position="363"/>
    </location>
</feature>
<dbReference type="InterPro" id="IPR019427">
    <property type="entry name" value="7TM_GPCR_serpentine_rcpt_Srw"/>
</dbReference>
<feature type="transmembrane region" description="Helical" evidence="5">
    <location>
        <begin position="243"/>
        <end position="266"/>
    </location>
</feature>
<reference evidence="7" key="1">
    <citation type="submission" date="2018-11" db="EMBL/GenBank/DDBJ databases">
        <authorList>
            <person name="Alioto T."/>
            <person name="Alioto T."/>
        </authorList>
    </citation>
    <scope>NUCLEOTIDE SEQUENCE</scope>
</reference>
<evidence type="ECO:0000313" key="7">
    <source>
        <dbReference type="EMBL" id="VDI67466.1"/>
    </source>
</evidence>
<evidence type="ECO:0000256" key="2">
    <source>
        <dbReference type="ARBA" id="ARBA00022692"/>
    </source>
</evidence>
<dbReference type="PRINTS" id="PR00237">
    <property type="entry name" value="GPCRRHODOPSN"/>
</dbReference>
<feature type="transmembrane region" description="Helical" evidence="5">
    <location>
        <begin position="68"/>
        <end position="89"/>
    </location>
</feature>
<sequence>MNMDAISNISDNFSVPINTHEISFALEWTRFVADRILIPVIVILGIAGNSCNIAVLSRPKMRTSTNVYLTNLAVFDMLYLIFMLTLSMIHCRDKDMYASSYYYIPYGRALSDLFGNCSVWVTVCFTLERYIGVCHPMKGKAWCTVQKAKFITLVLFLVCLCNTLPIAFENEVITDKEIMQSVDDNLAPLTYQQDEVFLTTKTNVSMKVSNSSSRINHKNLTKINYKCDTSEFGQRESYQFGYYWWYITLFTFVPLILLSVFNMFLIKSVWHANKRRKLLSQSHVLGDHNNQCMEQQKVTTMLISVVIIFLLCQIPWAILLIYKVYVSAFIIPHDKDIILIAGNICNMLGQVNASINFILYSYFSSRFRRTFKKLLCRWQKKKRGTNIMISDYQSRKSDFTKDSVTTSLMAYRYRRDTVRETNPIWKAPHIVLS</sequence>
<accession>A0A8B6GQN5</accession>
<evidence type="ECO:0000256" key="4">
    <source>
        <dbReference type="ARBA" id="ARBA00023136"/>
    </source>
</evidence>